<gene>
    <name evidence="1" type="ORF">G127AT_04620</name>
</gene>
<dbReference type="Proteomes" id="UP000671914">
    <property type="component" value="Chromosome"/>
</dbReference>
<sequence length="101" mass="11231">MSDGVEIPLASMEELNTAIKQIVVEFEDAGKRTDALVDAIGRPFGRGELRDAADEFEGAWDDKRDTLKGHLVELQEQVEGVKDAWKDFDVQLAAEIEQKEG</sequence>
<name>A0A975FN62_9MICO</name>
<reference evidence="1" key="1">
    <citation type="submission" date="2021-03" db="EMBL/GenBank/DDBJ databases">
        <title>Agromyces archimandritus sp. nov., isolated from the cockroach Archimandrita tessellata.</title>
        <authorList>
            <person name="Guzman J."/>
            <person name="Ortuzar M."/>
            <person name="Poehlein A."/>
            <person name="Daniel R."/>
            <person name="Trujillo M."/>
            <person name="Vilcinskas A."/>
        </authorList>
    </citation>
    <scope>NUCLEOTIDE SEQUENCE</scope>
    <source>
        <strain evidence="1">G127AT</strain>
    </source>
</reference>
<dbReference type="AlphaFoldDB" id="A0A975FN62"/>
<accession>A0A975FN62</accession>
<proteinExistence type="predicted"/>
<organism evidence="1 2">
    <name type="scientific">Agromyces archimandritae</name>
    <dbReference type="NCBI Taxonomy" id="2781962"/>
    <lineage>
        <taxon>Bacteria</taxon>
        <taxon>Bacillati</taxon>
        <taxon>Actinomycetota</taxon>
        <taxon>Actinomycetes</taxon>
        <taxon>Micrococcales</taxon>
        <taxon>Microbacteriaceae</taxon>
        <taxon>Agromyces</taxon>
    </lineage>
</organism>
<evidence type="ECO:0000313" key="1">
    <source>
        <dbReference type="EMBL" id="QTX05505.1"/>
    </source>
</evidence>
<dbReference type="RefSeq" id="WP_210900472.1">
    <property type="nucleotide sequence ID" value="NZ_CP071696.1"/>
</dbReference>
<evidence type="ECO:0008006" key="3">
    <source>
        <dbReference type="Google" id="ProtNLM"/>
    </source>
</evidence>
<dbReference type="EMBL" id="CP071696">
    <property type="protein sequence ID" value="QTX05505.1"/>
    <property type="molecule type" value="Genomic_DNA"/>
</dbReference>
<dbReference type="KEGG" id="aarc:G127AT_04620"/>
<evidence type="ECO:0000313" key="2">
    <source>
        <dbReference type="Proteomes" id="UP000671914"/>
    </source>
</evidence>
<keyword evidence="2" id="KW-1185">Reference proteome</keyword>
<protein>
    <recommendedName>
        <fullName evidence="3">Flagellar protein FlgN</fullName>
    </recommendedName>
</protein>